<name>A0ACB8JB29_CITSI</name>
<gene>
    <name evidence="1" type="ORF">KPL71_020832</name>
</gene>
<proteinExistence type="predicted"/>
<keyword evidence="2" id="KW-1185">Reference proteome</keyword>
<evidence type="ECO:0000313" key="1">
    <source>
        <dbReference type="EMBL" id="KAH9714929.1"/>
    </source>
</evidence>
<sequence length="369" mass="40799">MPPSSVLLQTDESGKFQESKKSFGSKAAPFCSDALLNQANTVGIVGGASVDSTLNLLGKLVQLSGEENDFPFLLCSDPLLNKELLSHDRSSFSSLNCKGGGVQLDDSLIVENLRRKRVFLEKAGARCIVMPCHLSHIWHDEVCKGCSVPFLHVSECVAKELKEANMKPLEAGSPLRIGVLAKNAILTAGFYQEKLQHEGFEVVLPDKATMEHTLIPALDALNRKDVEGARNLLRIALQVLLVRAVNTVILASDDMQDLLPPDDPLLKKCIDPMDALARSTIKWVKSAERAITLTLEIRNVKYLWKLRVCRVLVMNNVRKLMDEVTHCTSHTHDIQMNVGGNNQLAFQSISPSESSTQLLWMTTDLLHNR</sequence>
<protein>
    <submittedName>
        <fullName evidence="1">Aspartate-glutamate racemase family</fullName>
    </submittedName>
</protein>
<evidence type="ECO:0000313" key="2">
    <source>
        <dbReference type="Proteomes" id="UP000829398"/>
    </source>
</evidence>
<reference evidence="2" key="1">
    <citation type="journal article" date="2023" name="Hortic. Res.">
        <title>A chromosome-level phased genome enabling allele-level studies in sweet orange: a case study on citrus Huanglongbing tolerance.</title>
        <authorList>
            <person name="Wu B."/>
            <person name="Yu Q."/>
            <person name="Deng Z."/>
            <person name="Duan Y."/>
            <person name="Luo F."/>
            <person name="Gmitter F. Jr."/>
        </authorList>
    </citation>
    <scope>NUCLEOTIDE SEQUENCE [LARGE SCALE GENOMIC DNA]</scope>
    <source>
        <strain evidence="2">cv. Valencia</strain>
    </source>
</reference>
<accession>A0ACB8JB29</accession>
<organism evidence="1 2">
    <name type="scientific">Citrus sinensis</name>
    <name type="common">Sweet orange</name>
    <name type="synonym">Citrus aurantium var. sinensis</name>
    <dbReference type="NCBI Taxonomy" id="2711"/>
    <lineage>
        <taxon>Eukaryota</taxon>
        <taxon>Viridiplantae</taxon>
        <taxon>Streptophyta</taxon>
        <taxon>Embryophyta</taxon>
        <taxon>Tracheophyta</taxon>
        <taxon>Spermatophyta</taxon>
        <taxon>Magnoliopsida</taxon>
        <taxon>eudicotyledons</taxon>
        <taxon>Gunneridae</taxon>
        <taxon>Pentapetalae</taxon>
        <taxon>rosids</taxon>
        <taxon>malvids</taxon>
        <taxon>Sapindales</taxon>
        <taxon>Rutaceae</taxon>
        <taxon>Aurantioideae</taxon>
        <taxon>Citrus</taxon>
    </lineage>
</organism>
<comment type="caution">
    <text evidence="1">The sequence shown here is derived from an EMBL/GenBank/DDBJ whole genome shotgun (WGS) entry which is preliminary data.</text>
</comment>
<dbReference type="Proteomes" id="UP000829398">
    <property type="component" value="Chromosome 7"/>
</dbReference>
<dbReference type="EMBL" id="CM039176">
    <property type="protein sequence ID" value="KAH9714929.1"/>
    <property type="molecule type" value="Genomic_DNA"/>
</dbReference>